<feature type="transmembrane region" description="Helical" evidence="1">
    <location>
        <begin position="204"/>
        <end position="229"/>
    </location>
</feature>
<dbReference type="InterPro" id="IPR036259">
    <property type="entry name" value="MFS_trans_sf"/>
</dbReference>
<dbReference type="Gene3D" id="1.20.1250.20">
    <property type="entry name" value="MFS general substrate transporter like domains"/>
    <property type="match status" value="1"/>
</dbReference>
<gene>
    <name evidence="2" type="ORF">HDA45_003656</name>
</gene>
<dbReference type="PANTHER" id="PTHR23542">
    <property type="match status" value="1"/>
</dbReference>
<organism evidence="2 3">
    <name type="scientific">Amycolatopsis umgeniensis</name>
    <dbReference type="NCBI Taxonomy" id="336628"/>
    <lineage>
        <taxon>Bacteria</taxon>
        <taxon>Bacillati</taxon>
        <taxon>Actinomycetota</taxon>
        <taxon>Actinomycetes</taxon>
        <taxon>Pseudonocardiales</taxon>
        <taxon>Pseudonocardiaceae</taxon>
        <taxon>Amycolatopsis</taxon>
    </lineage>
</organism>
<evidence type="ECO:0000256" key="1">
    <source>
        <dbReference type="SAM" id="Phobius"/>
    </source>
</evidence>
<sequence length="388" mass="40046">MPGVPSSMLLMFLARLPMTAMGVTMTLYVVNDLGRGYGAAGLIGAATTLGSAIGAPLVGRYVDRYGLRPVVAICGLASSTFWISAPHLPYQVLLAVSLPAGVLSVPAGTLARLVLTALVPLEQRRAAYSLDTIFVEASFMIGPSAGIMAITQLPAVYALTGIGICFALSATLIYRMNPPIRAEADAEVFTGERPPVRSWLTGRLVMAMFIAAGALFCLVGMELAALATVRASGDIAWSGLLITLMCIASVLGGAIHGAVRRSLSQGTLMVLLAVLTLPVGLIDHPWWLLAIVLFPSNVLCAPTLAASTETVSAAAPPRVRGEAMGLLDAASRIGLAIGSPIIGYVIDHSSPGWGFAASAVGALGIASLGLFWRRSRTPAAPVPALSSS</sequence>
<feature type="transmembrane region" description="Helical" evidence="1">
    <location>
        <begin position="90"/>
        <end position="115"/>
    </location>
</feature>
<feature type="transmembrane region" description="Helical" evidence="1">
    <location>
        <begin position="36"/>
        <end position="58"/>
    </location>
</feature>
<dbReference type="AlphaFoldDB" id="A0A841AXB1"/>
<feature type="transmembrane region" description="Helical" evidence="1">
    <location>
        <begin position="262"/>
        <end position="280"/>
    </location>
</feature>
<feature type="transmembrane region" description="Helical" evidence="1">
    <location>
        <begin position="156"/>
        <end position="174"/>
    </location>
</feature>
<keyword evidence="3" id="KW-1185">Reference proteome</keyword>
<keyword evidence="1" id="KW-1133">Transmembrane helix</keyword>
<evidence type="ECO:0000313" key="2">
    <source>
        <dbReference type="EMBL" id="MBB5853569.1"/>
    </source>
</evidence>
<name>A0A841AXB1_9PSEU</name>
<proteinExistence type="predicted"/>
<dbReference type="GO" id="GO:0022857">
    <property type="term" value="F:transmembrane transporter activity"/>
    <property type="evidence" value="ECO:0007669"/>
    <property type="project" value="InterPro"/>
</dbReference>
<dbReference type="EMBL" id="JACHMX010000001">
    <property type="protein sequence ID" value="MBB5853569.1"/>
    <property type="molecule type" value="Genomic_DNA"/>
</dbReference>
<dbReference type="PANTHER" id="PTHR23542:SF1">
    <property type="entry name" value="MAJOR FACILITATOR SUPERFAMILY (MFS) PROFILE DOMAIN-CONTAINING PROTEIN"/>
    <property type="match status" value="1"/>
</dbReference>
<comment type="caution">
    <text evidence="2">The sequence shown here is derived from an EMBL/GenBank/DDBJ whole genome shotgun (WGS) entry which is preliminary data.</text>
</comment>
<feature type="transmembrane region" description="Helical" evidence="1">
    <location>
        <begin position="352"/>
        <end position="372"/>
    </location>
</feature>
<keyword evidence="1" id="KW-0472">Membrane</keyword>
<reference evidence="2 3" key="1">
    <citation type="submission" date="2020-08" db="EMBL/GenBank/DDBJ databases">
        <title>Sequencing the genomes of 1000 actinobacteria strains.</title>
        <authorList>
            <person name="Klenk H.-P."/>
        </authorList>
    </citation>
    <scope>NUCLEOTIDE SEQUENCE [LARGE SCALE GENOMIC DNA]</scope>
    <source>
        <strain evidence="2 3">DSM 45272</strain>
    </source>
</reference>
<dbReference type="InterPro" id="IPR011701">
    <property type="entry name" value="MFS"/>
</dbReference>
<protein>
    <submittedName>
        <fullName evidence="2">MFS family permease</fullName>
    </submittedName>
</protein>
<feature type="transmembrane region" description="Helical" evidence="1">
    <location>
        <begin position="12"/>
        <end position="30"/>
    </location>
</feature>
<accession>A0A841AXB1</accession>
<feature type="transmembrane region" description="Helical" evidence="1">
    <location>
        <begin position="235"/>
        <end position="255"/>
    </location>
</feature>
<dbReference type="SUPFAM" id="SSF103473">
    <property type="entry name" value="MFS general substrate transporter"/>
    <property type="match status" value="1"/>
</dbReference>
<feature type="transmembrane region" description="Helical" evidence="1">
    <location>
        <begin position="127"/>
        <end position="150"/>
    </location>
</feature>
<evidence type="ECO:0000313" key="3">
    <source>
        <dbReference type="Proteomes" id="UP000580861"/>
    </source>
</evidence>
<dbReference type="Pfam" id="PF07690">
    <property type="entry name" value="MFS_1"/>
    <property type="match status" value="1"/>
</dbReference>
<dbReference type="Proteomes" id="UP000580861">
    <property type="component" value="Unassembled WGS sequence"/>
</dbReference>
<feature type="transmembrane region" description="Helical" evidence="1">
    <location>
        <begin position="65"/>
        <end position="84"/>
    </location>
</feature>
<keyword evidence="1" id="KW-0812">Transmembrane</keyword>